<proteinExistence type="predicted"/>
<sequence length="59" mass="6657">MAYIPKSQLNKLETMVTGHLQNMKSTIVKIRHRGDTKTRIGLHELTFAAENLANAHKAQ</sequence>
<comment type="caution">
    <text evidence="1">The sequence shown here is derived from an EMBL/GenBank/DDBJ whole genome shotgun (WGS) entry which is preliminary data.</text>
</comment>
<accession>A0A2U2BHR8</accession>
<organism evidence="1 2">
    <name type="scientific">Alcaligenes faecalis</name>
    <dbReference type="NCBI Taxonomy" id="511"/>
    <lineage>
        <taxon>Bacteria</taxon>
        <taxon>Pseudomonadati</taxon>
        <taxon>Pseudomonadota</taxon>
        <taxon>Betaproteobacteria</taxon>
        <taxon>Burkholderiales</taxon>
        <taxon>Alcaligenaceae</taxon>
        <taxon>Alcaligenes</taxon>
    </lineage>
</organism>
<reference evidence="1 2" key="1">
    <citation type="submission" date="2018-05" db="EMBL/GenBank/DDBJ databases">
        <title>Genome Sequence of an Efficient Indole-Degrading Bacterium, Alcaligenes sp.YBY.</title>
        <authorList>
            <person name="Yang B."/>
        </authorList>
    </citation>
    <scope>NUCLEOTIDE SEQUENCE [LARGE SCALE GENOMIC DNA]</scope>
    <source>
        <strain evidence="1 2">YBY</strain>
    </source>
</reference>
<evidence type="ECO:0000313" key="1">
    <source>
        <dbReference type="EMBL" id="PWE13526.1"/>
    </source>
</evidence>
<dbReference type="AlphaFoldDB" id="A0A2U2BHR8"/>
<reference evidence="1 2" key="2">
    <citation type="submission" date="2018-05" db="EMBL/GenBank/DDBJ databases">
        <authorList>
            <person name="Lanie J.A."/>
            <person name="Ng W.-L."/>
            <person name="Kazmierczak K.M."/>
            <person name="Andrzejewski T.M."/>
            <person name="Davidsen T.M."/>
            <person name="Wayne K.J."/>
            <person name="Tettelin H."/>
            <person name="Glass J.I."/>
            <person name="Rusch D."/>
            <person name="Podicherti R."/>
            <person name="Tsui H.-C.T."/>
            <person name="Winkler M.E."/>
        </authorList>
    </citation>
    <scope>NUCLEOTIDE SEQUENCE [LARGE SCALE GENOMIC DNA]</scope>
    <source>
        <strain evidence="1 2">YBY</strain>
    </source>
</reference>
<evidence type="ECO:0000313" key="2">
    <source>
        <dbReference type="Proteomes" id="UP000245216"/>
    </source>
</evidence>
<dbReference type="Proteomes" id="UP000245216">
    <property type="component" value="Unassembled WGS sequence"/>
</dbReference>
<dbReference type="EMBL" id="QEXO01000004">
    <property type="protein sequence ID" value="PWE13526.1"/>
    <property type="molecule type" value="Genomic_DNA"/>
</dbReference>
<gene>
    <name evidence="1" type="ORF">DF183_17180</name>
</gene>
<name>A0A2U2BHR8_ALCFA</name>
<protein>
    <submittedName>
        <fullName evidence="1">Uncharacterized protein</fullName>
    </submittedName>
</protein>